<dbReference type="GO" id="GO:0004181">
    <property type="term" value="F:metallocarboxypeptidase activity"/>
    <property type="evidence" value="ECO:0007669"/>
    <property type="project" value="InterPro"/>
</dbReference>
<dbReference type="GO" id="GO:0008270">
    <property type="term" value="F:zinc ion binding"/>
    <property type="evidence" value="ECO:0007669"/>
    <property type="project" value="InterPro"/>
</dbReference>
<dbReference type="Proteomes" id="UP000238823">
    <property type="component" value="Unassembled WGS sequence"/>
</dbReference>
<dbReference type="InterPro" id="IPR000834">
    <property type="entry name" value="Peptidase_M14"/>
</dbReference>
<evidence type="ECO:0000256" key="7">
    <source>
        <dbReference type="ARBA" id="ARBA00023049"/>
    </source>
</evidence>
<dbReference type="CDD" id="cd00596">
    <property type="entry name" value="Peptidase_M14_like"/>
    <property type="match status" value="1"/>
</dbReference>
<dbReference type="Gene3D" id="3.40.630.10">
    <property type="entry name" value="Zn peptidases"/>
    <property type="match status" value="1"/>
</dbReference>
<dbReference type="EC" id="3.4.17.-" evidence="10"/>
<sequence length="323" mass="35767">MREFDSYPTPEARERELADLVAKASATIPGTELIEYGRSVEHRPLHVVRVPSPAAGAVPRVLVCANTHGPEFIGNRVCVGMLAKLIEDPPPPLRRLHERAELWLAPCLNPDGYARTHALDGVGSLARLRHNHRGVDLNRNWPLPAGARRLPLPGAGSSTPGDATYRGPAPLSEPETAALDQLLTSQKFHASANLHSFMGTLFPPRVRTRADSLAYARLCEALRQAQPHTRYLRIASRVFDTFTGEQEDHQHHTHGCWSVCVECFSFRASLAQSFARRVPLFWRFNPRDPRPWVDNDVPAVAAFLLAALDLPPPVSPRASRTDP</sequence>
<evidence type="ECO:0000256" key="1">
    <source>
        <dbReference type="ARBA" id="ARBA00001947"/>
    </source>
</evidence>
<comment type="caution">
    <text evidence="8">Lacks conserved residue(s) required for the propagation of feature annotation.</text>
</comment>
<dbReference type="SMART" id="SM00631">
    <property type="entry name" value="Zn_pept"/>
    <property type="match status" value="1"/>
</dbReference>
<evidence type="ECO:0000256" key="8">
    <source>
        <dbReference type="PROSITE-ProRule" id="PRU01379"/>
    </source>
</evidence>
<evidence type="ECO:0000256" key="4">
    <source>
        <dbReference type="ARBA" id="ARBA00022723"/>
    </source>
</evidence>
<comment type="cofactor">
    <cofactor evidence="1">
        <name>Zn(2+)</name>
        <dbReference type="ChEBI" id="CHEBI:29105"/>
    </cofactor>
</comment>
<dbReference type="Pfam" id="PF00246">
    <property type="entry name" value="Peptidase_M14"/>
    <property type="match status" value="1"/>
</dbReference>
<name>A0A2S9YQL9_9BACT</name>
<keyword evidence="7" id="KW-0482">Metalloprotease</keyword>
<evidence type="ECO:0000313" key="11">
    <source>
        <dbReference type="Proteomes" id="UP000238823"/>
    </source>
</evidence>
<evidence type="ECO:0000256" key="5">
    <source>
        <dbReference type="ARBA" id="ARBA00022801"/>
    </source>
</evidence>
<dbReference type="PROSITE" id="PS52035">
    <property type="entry name" value="PEPTIDASE_M14"/>
    <property type="match status" value="1"/>
</dbReference>
<organism evidence="10 11">
    <name type="scientific">Enhygromyxa salina</name>
    <dbReference type="NCBI Taxonomy" id="215803"/>
    <lineage>
        <taxon>Bacteria</taxon>
        <taxon>Pseudomonadati</taxon>
        <taxon>Myxococcota</taxon>
        <taxon>Polyangia</taxon>
        <taxon>Nannocystales</taxon>
        <taxon>Nannocystaceae</taxon>
        <taxon>Enhygromyxa</taxon>
    </lineage>
</organism>
<gene>
    <name evidence="10" type="primary">scpD</name>
    <name evidence="10" type="ORF">ENSA7_30710</name>
</gene>
<reference evidence="10 11" key="1">
    <citation type="submission" date="2018-03" db="EMBL/GenBank/DDBJ databases">
        <title>Draft Genome Sequences of the Obligatory Marine Myxobacteria Enhygromyxa salina SWB007.</title>
        <authorList>
            <person name="Poehlein A."/>
            <person name="Moghaddam J.A."/>
            <person name="Harms H."/>
            <person name="Alanjari M."/>
            <person name="Koenig G.M."/>
            <person name="Daniel R."/>
            <person name="Schaeberle T.F."/>
        </authorList>
    </citation>
    <scope>NUCLEOTIDE SEQUENCE [LARGE SCALE GENOMIC DNA]</scope>
    <source>
        <strain evidence="10 11">SWB007</strain>
    </source>
</reference>
<dbReference type="PROSITE" id="PS00132">
    <property type="entry name" value="CARBOXYPEPT_ZN_1"/>
    <property type="match status" value="1"/>
</dbReference>
<dbReference type="GO" id="GO:0005615">
    <property type="term" value="C:extracellular space"/>
    <property type="evidence" value="ECO:0007669"/>
    <property type="project" value="TreeGrafter"/>
</dbReference>
<comment type="similarity">
    <text evidence="2 8">Belongs to the peptidase M14 family.</text>
</comment>
<keyword evidence="10" id="KW-0121">Carboxypeptidase</keyword>
<dbReference type="EMBL" id="PVNL01000057">
    <property type="protein sequence ID" value="PRQ07359.1"/>
    <property type="molecule type" value="Genomic_DNA"/>
</dbReference>
<dbReference type="SUPFAM" id="SSF53187">
    <property type="entry name" value="Zn-dependent exopeptidases"/>
    <property type="match status" value="1"/>
</dbReference>
<evidence type="ECO:0000256" key="3">
    <source>
        <dbReference type="ARBA" id="ARBA00022670"/>
    </source>
</evidence>
<keyword evidence="3" id="KW-0645">Protease</keyword>
<keyword evidence="6" id="KW-0862">Zinc</keyword>
<dbReference type="OrthoDB" id="5294005at2"/>
<protein>
    <submittedName>
        <fullName evidence="10">Zinc carboxypeptidase</fullName>
        <ecNumber evidence="10">3.4.17.-</ecNumber>
    </submittedName>
</protein>
<proteinExistence type="inferred from homology"/>
<dbReference type="PANTHER" id="PTHR11705">
    <property type="entry name" value="PROTEASE FAMILY M14 CARBOXYPEPTIDASE A,B"/>
    <property type="match status" value="1"/>
</dbReference>
<evidence type="ECO:0000313" key="10">
    <source>
        <dbReference type="EMBL" id="PRQ07359.1"/>
    </source>
</evidence>
<evidence type="ECO:0000256" key="6">
    <source>
        <dbReference type="ARBA" id="ARBA00022833"/>
    </source>
</evidence>
<comment type="caution">
    <text evidence="10">The sequence shown here is derived from an EMBL/GenBank/DDBJ whole genome shotgun (WGS) entry which is preliminary data.</text>
</comment>
<evidence type="ECO:0000259" key="9">
    <source>
        <dbReference type="PROSITE" id="PS52035"/>
    </source>
</evidence>
<accession>A0A2S9YQL9</accession>
<dbReference type="GO" id="GO:0006508">
    <property type="term" value="P:proteolysis"/>
    <property type="evidence" value="ECO:0007669"/>
    <property type="project" value="UniProtKB-KW"/>
</dbReference>
<evidence type="ECO:0000256" key="2">
    <source>
        <dbReference type="ARBA" id="ARBA00005988"/>
    </source>
</evidence>
<dbReference type="AlphaFoldDB" id="A0A2S9YQL9"/>
<keyword evidence="5 10" id="KW-0378">Hydrolase</keyword>
<keyword evidence="4" id="KW-0479">Metal-binding</keyword>
<feature type="domain" description="Peptidase M14" evidence="9">
    <location>
        <begin position="6"/>
        <end position="323"/>
    </location>
</feature>
<dbReference type="PRINTS" id="PR00765">
    <property type="entry name" value="CRBOXYPTASEA"/>
</dbReference>
<dbReference type="PANTHER" id="PTHR11705:SF143">
    <property type="entry name" value="SLL0236 PROTEIN"/>
    <property type="match status" value="1"/>
</dbReference>
<dbReference type="InterPro" id="IPR057246">
    <property type="entry name" value="CARBOXYPEPT_ZN_1"/>
</dbReference>
<dbReference type="RefSeq" id="WP_106090064.1">
    <property type="nucleotide sequence ID" value="NZ_PVNL01000057.1"/>
</dbReference>